<sequence>MNVTDASSVLIVNKDMRKSTLVSAFSIFMKRAAHMAGDPKLLFLEAWTHAGDIDEDIAKNSVD</sequence>
<dbReference type="EMBL" id="ATMT01000067">
    <property type="protein sequence ID" value="EPY05336.1"/>
    <property type="molecule type" value="Genomic_DNA"/>
</dbReference>
<name>S9TSP6_PAEAL</name>
<comment type="caution">
    <text evidence="1">The sequence shown here is derived from an EMBL/GenBank/DDBJ whole genome shotgun (WGS) entry which is preliminary data.</text>
</comment>
<dbReference type="Proteomes" id="UP000015344">
    <property type="component" value="Unassembled WGS sequence"/>
</dbReference>
<proteinExistence type="predicted"/>
<dbReference type="RefSeq" id="WP_021261365.1">
    <property type="nucleotide sequence ID" value="NZ_ATMT01000067.1"/>
</dbReference>
<reference evidence="1 2" key="1">
    <citation type="submission" date="2013-05" db="EMBL/GenBank/DDBJ databases">
        <authorList>
            <person name="Strain E.A."/>
            <person name="Brown E."/>
            <person name="Allard M.W."/>
            <person name="Luo Y.L."/>
        </authorList>
    </citation>
    <scope>NUCLEOTIDE SEQUENCE [LARGE SCALE GENOMIC DNA]</scope>
    <source>
        <strain evidence="1 2">TS-15</strain>
    </source>
</reference>
<protein>
    <submittedName>
        <fullName evidence="1">Uncharacterized protein</fullName>
    </submittedName>
</protein>
<gene>
    <name evidence="1" type="ORF">PAALTS15_20628</name>
</gene>
<accession>S9TSP6</accession>
<dbReference type="AlphaFoldDB" id="S9TSP6"/>
<organism evidence="1 2">
    <name type="scientific">Paenibacillus alvei TS-15</name>
    <dbReference type="NCBI Taxonomy" id="1117108"/>
    <lineage>
        <taxon>Bacteria</taxon>
        <taxon>Bacillati</taxon>
        <taxon>Bacillota</taxon>
        <taxon>Bacilli</taxon>
        <taxon>Bacillales</taxon>
        <taxon>Paenibacillaceae</taxon>
        <taxon>Paenibacillus</taxon>
    </lineage>
</organism>
<evidence type="ECO:0000313" key="1">
    <source>
        <dbReference type="EMBL" id="EPY05336.1"/>
    </source>
</evidence>
<evidence type="ECO:0000313" key="2">
    <source>
        <dbReference type="Proteomes" id="UP000015344"/>
    </source>
</evidence>